<name>A0ABS0SV06_9CAUL</name>
<organism evidence="1 2">
    <name type="scientific">Caulobacter hibisci</name>
    <dbReference type="NCBI Taxonomy" id="2035993"/>
    <lineage>
        <taxon>Bacteria</taxon>
        <taxon>Pseudomonadati</taxon>
        <taxon>Pseudomonadota</taxon>
        <taxon>Alphaproteobacteria</taxon>
        <taxon>Caulobacterales</taxon>
        <taxon>Caulobacteraceae</taxon>
        <taxon>Caulobacter</taxon>
    </lineage>
</organism>
<sequence>MVRAAAIDWIRGGAGRLWSDAVSDGAATAAISLIGGAPIGALRPLDGAWAELCRAAALPASRLEHRLPALIDTGAVPYGVIGDSHGRLLCRRSRRRGRWLLPVWSLETGASARGLPGDGRSGAGPRVRAALARLLALDVPVLVKFGQIDVEFVHVFKRLAGGPDAFDPAEFAAFADRTIERYLEFLTDAVPPVARSRVRVMSLFPPTLSDAAWREGYLNAHLVDVHGPADHADLAAALGRLEIPDLARRTALHAAVNVRLRAAVEAEGFAWGDDFAPWLGDGDVVDRAWQGPAAGRDHHLDHHAVRQRMLDHLWSILD</sequence>
<accession>A0ABS0SV06</accession>
<keyword evidence="2" id="KW-1185">Reference proteome</keyword>
<protein>
    <submittedName>
        <fullName evidence="1">Uncharacterized protein</fullName>
    </submittedName>
</protein>
<proteinExistence type="predicted"/>
<gene>
    <name evidence="1" type="ORF">I4Q42_07350</name>
</gene>
<dbReference type="EMBL" id="JADWOX010000003">
    <property type="protein sequence ID" value="MBI1683477.1"/>
    <property type="molecule type" value="Genomic_DNA"/>
</dbReference>
<comment type="caution">
    <text evidence="1">The sequence shown here is derived from an EMBL/GenBank/DDBJ whole genome shotgun (WGS) entry which is preliminary data.</text>
</comment>
<evidence type="ECO:0000313" key="2">
    <source>
        <dbReference type="Proteomes" id="UP000639859"/>
    </source>
</evidence>
<reference evidence="1 2" key="1">
    <citation type="submission" date="2020-11" db="EMBL/GenBank/DDBJ databases">
        <title>genome sequence of strain KACC 18849.</title>
        <authorList>
            <person name="Gao J."/>
            <person name="Zhang X."/>
        </authorList>
    </citation>
    <scope>NUCLEOTIDE SEQUENCE [LARGE SCALE GENOMIC DNA]</scope>
    <source>
        <strain evidence="1 2">KACC 18849</strain>
    </source>
</reference>
<dbReference type="Proteomes" id="UP000639859">
    <property type="component" value="Unassembled WGS sequence"/>
</dbReference>
<evidence type="ECO:0000313" key="1">
    <source>
        <dbReference type="EMBL" id="MBI1683477.1"/>
    </source>
</evidence>